<evidence type="ECO:0000313" key="1">
    <source>
        <dbReference type="EMBL" id="ABU82549.1"/>
    </source>
</evidence>
<keyword evidence="1" id="KW-0456">Lyase</keyword>
<dbReference type="InterPro" id="IPR023170">
    <property type="entry name" value="HhH_base_excis_C"/>
</dbReference>
<dbReference type="GO" id="GO:0016799">
    <property type="term" value="F:hydrolase activity, hydrolyzing N-glycosyl compounds"/>
    <property type="evidence" value="ECO:0007669"/>
    <property type="project" value="InterPro"/>
</dbReference>
<dbReference type="RefSeq" id="WP_012123513.1">
    <property type="nucleotide sequence ID" value="NC_009776.1"/>
</dbReference>
<dbReference type="EC" id="4.2.99.18" evidence="1"/>
<reference evidence="1 2" key="1">
    <citation type="journal article" date="2008" name="Genome Biol.">
        <title>A genomic analysis of the archaeal system Ignicoccus hospitalis-Nanoarchaeum equitans.</title>
        <authorList>
            <person name="Podar M."/>
            <person name="Anderson I."/>
            <person name="Makarova K.S."/>
            <person name="Elkins J.G."/>
            <person name="Ivanova N."/>
            <person name="Wall M.A."/>
            <person name="Lykidis A."/>
            <person name="Mavromatis K."/>
            <person name="Sun H."/>
            <person name="Hudson M.E."/>
            <person name="Chen W."/>
            <person name="Deciu C."/>
            <person name="Hutchison D."/>
            <person name="Eads J.R."/>
            <person name="Anderson A."/>
            <person name="Fernandes F."/>
            <person name="Szeto E."/>
            <person name="Lapidus A."/>
            <person name="Kyrpides N.C."/>
            <person name="Saier M.H.Jr."/>
            <person name="Richardson P.M."/>
            <person name="Rachel R."/>
            <person name="Huber H."/>
            <person name="Eisen J.A."/>
            <person name="Koonin E.V."/>
            <person name="Keller M."/>
            <person name="Stetter K.O."/>
        </authorList>
    </citation>
    <scope>NUCLEOTIDE SEQUENCE [LARGE SCALE GENOMIC DNA]</scope>
    <source>
        <strain evidence="2">KIN4/I / DSM 18386 / JCM 14125</strain>
    </source>
</reference>
<dbReference type="GeneID" id="5562289"/>
<accession>A8AC97</accession>
<dbReference type="EMBL" id="CP000816">
    <property type="protein sequence ID" value="ABU82549.1"/>
    <property type="molecule type" value="Genomic_DNA"/>
</dbReference>
<dbReference type="Gene3D" id="1.10.340.30">
    <property type="entry name" value="Hypothetical protein, domain 2"/>
    <property type="match status" value="1"/>
</dbReference>
<gene>
    <name evidence="1" type="ordered locus">Igni_1373</name>
</gene>
<dbReference type="PhylomeDB" id="A8AC97"/>
<protein>
    <submittedName>
        <fullName evidence="1">DNA-(Apurinic or apyrimidinic site) lyase</fullName>
        <ecNumber evidence="1">4.2.99.18</ecNumber>
    </submittedName>
</protein>
<dbReference type="OrthoDB" id="15106at2157"/>
<dbReference type="SUPFAM" id="SSF48150">
    <property type="entry name" value="DNA-glycosylase"/>
    <property type="match status" value="1"/>
</dbReference>
<sequence>MEDVVKALSILKKYVDQIESKDPQLKAIKKVVQRHGLASLGVVVGNALVSYRLKGTGEEYWTEFGEFFSSHEPTVENLIKFIKKSRYNVALKEQKVRRVERVKEFLERVSANPLRYKDLDALRQELARVLGAKGTEKTVVFASKMAYYAFKAAGVEAEGDVPVPVDSRVATVTCASGLVEGTVEEIMGAKRDEAVRTWARAAREAGMKTLNLDAVIWLPARGLRRALCRGVEAGRELFASNLKGLGVEEAEEVSALLIKKACC</sequence>
<dbReference type="KEGG" id="iho:Igni_1373"/>
<organism evidence="1 2">
    <name type="scientific">Ignicoccus hospitalis (strain KIN4/I / DSM 18386 / JCM 14125)</name>
    <dbReference type="NCBI Taxonomy" id="453591"/>
    <lineage>
        <taxon>Archaea</taxon>
        <taxon>Thermoproteota</taxon>
        <taxon>Thermoprotei</taxon>
        <taxon>Desulfurococcales</taxon>
        <taxon>Desulfurococcaceae</taxon>
        <taxon>Ignicoccus</taxon>
    </lineage>
</organism>
<dbReference type="Gene3D" id="1.10.1670.10">
    <property type="entry name" value="Helix-hairpin-Helix base-excision DNA repair enzymes (C-terminal)"/>
    <property type="match status" value="1"/>
</dbReference>
<dbReference type="eggNOG" id="arCOG04144">
    <property type="taxonomic scope" value="Archaea"/>
</dbReference>
<dbReference type="Proteomes" id="UP000000262">
    <property type="component" value="Chromosome"/>
</dbReference>
<dbReference type="AlphaFoldDB" id="A8AC97"/>
<dbReference type="InterPro" id="IPR015254">
    <property type="entry name" value="AGOG-like"/>
</dbReference>
<dbReference type="GO" id="GO:0140078">
    <property type="term" value="F:class I DNA-(apurinic or apyrimidinic site) endonuclease activity"/>
    <property type="evidence" value="ECO:0007669"/>
    <property type="project" value="UniProtKB-EC"/>
</dbReference>
<dbReference type="STRING" id="453591.Igni_1373"/>
<dbReference type="GO" id="GO:0006281">
    <property type="term" value="P:DNA repair"/>
    <property type="evidence" value="ECO:0007669"/>
    <property type="project" value="InterPro"/>
</dbReference>
<keyword evidence="2" id="KW-1185">Reference proteome</keyword>
<name>A8AC97_IGNH4</name>
<evidence type="ECO:0000313" key="2">
    <source>
        <dbReference type="Proteomes" id="UP000000262"/>
    </source>
</evidence>
<dbReference type="InterPro" id="IPR011257">
    <property type="entry name" value="DNA_glycosylase"/>
</dbReference>
<proteinExistence type="predicted"/>
<dbReference type="HOGENOM" id="CLU_085935_0_0_2"/>
<dbReference type="Pfam" id="PF09171">
    <property type="entry name" value="AGOG"/>
    <property type="match status" value="1"/>
</dbReference>